<dbReference type="EMBL" id="QUSZ01005913">
    <property type="protein sequence ID" value="RHY07726.1"/>
    <property type="molecule type" value="Genomic_DNA"/>
</dbReference>
<dbReference type="Proteomes" id="UP000265427">
    <property type="component" value="Unassembled WGS sequence"/>
</dbReference>
<dbReference type="EMBL" id="QUTF01025391">
    <property type="protein sequence ID" value="RHY83642.1"/>
    <property type="molecule type" value="Genomic_DNA"/>
</dbReference>
<evidence type="ECO:0000313" key="3">
    <source>
        <dbReference type="EMBL" id="RHY83642.1"/>
    </source>
</evidence>
<dbReference type="AlphaFoldDB" id="A0A397AL04"/>
<evidence type="ECO:0000313" key="2">
    <source>
        <dbReference type="EMBL" id="RHY07726.1"/>
    </source>
</evidence>
<proteinExistence type="predicted"/>
<dbReference type="VEuPathDB" id="FungiDB:H257_02398"/>
<organism evidence="2 6">
    <name type="scientific">Aphanomyces astaci</name>
    <name type="common">Crayfish plague agent</name>
    <dbReference type="NCBI Taxonomy" id="112090"/>
    <lineage>
        <taxon>Eukaryota</taxon>
        <taxon>Sar</taxon>
        <taxon>Stramenopiles</taxon>
        <taxon>Oomycota</taxon>
        <taxon>Saprolegniomycetes</taxon>
        <taxon>Saprolegniales</taxon>
        <taxon>Verrucalvaceae</taxon>
        <taxon>Aphanomyces</taxon>
    </lineage>
</organism>
<accession>A0A397AL04</accession>
<dbReference type="Proteomes" id="UP000285712">
    <property type="component" value="Unassembled WGS sequence"/>
</dbReference>
<dbReference type="EMBL" id="QUTH01005465">
    <property type="protein sequence ID" value="RHZ09714.1"/>
    <property type="molecule type" value="Genomic_DNA"/>
</dbReference>
<dbReference type="SUPFAM" id="SSF51735">
    <property type="entry name" value="NAD(P)-binding Rossmann-fold domains"/>
    <property type="match status" value="1"/>
</dbReference>
<dbReference type="Proteomes" id="UP000285430">
    <property type="component" value="Unassembled WGS sequence"/>
</dbReference>
<sequence>MNVLVLGGTGPLGLCLLNQLVEAKTNPDFPAKLDVITAVVRPTSKDKIGQDTLARVKVIEGNLLDDTTLTQALDNQNVIIVAVGHGSVCHESQQLLNAHAATSQAHRVVVVTSLGTNESYDECNFFTKTLVSTVLRTEIGHKKIQEDLLRSGPFSSSDTKDFVLVRPAGLSGPEVTGVYTAAEHGVTGGRITRGNVAHFIVNELLSGKKGDKYSNKAFQLA</sequence>
<evidence type="ECO:0000313" key="9">
    <source>
        <dbReference type="Proteomes" id="UP000286510"/>
    </source>
</evidence>
<evidence type="ECO:0000313" key="5">
    <source>
        <dbReference type="EMBL" id="RHZ09714.1"/>
    </source>
</evidence>
<feature type="domain" description="NAD(P)-binding" evidence="1">
    <location>
        <begin position="7"/>
        <end position="204"/>
    </location>
</feature>
<dbReference type="PANTHER" id="PTHR15020:SF50">
    <property type="entry name" value="UPF0659 PROTEIN YMR090W"/>
    <property type="match status" value="1"/>
</dbReference>
<dbReference type="EMBL" id="QUTG01000155">
    <property type="protein sequence ID" value="RHZ02859.1"/>
    <property type="molecule type" value="Genomic_DNA"/>
</dbReference>
<gene>
    <name evidence="3" type="ORF">DYB26_012671</name>
    <name evidence="4" type="ORF">DYB35_012918</name>
    <name evidence="2" type="ORF">DYB36_001129</name>
    <name evidence="5" type="ORF">DYB37_005427</name>
</gene>
<dbReference type="InterPro" id="IPR036291">
    <property type="entry name" value="NAD(P)-bd_dom_sf"/>
</dbReference>
<dbReference type="Pfam" id="PF13460">
    <property type="entry name" value="NAD_binding_10"/>
    <property type="match status" value="1"/>
</dbReference>
<evidence type="ECO:0000313" key="4">
    <source>
        <dbReference type="EMBL" id="RHZ02859.1"/>
    </source>
</evidence>
<evidence type="ECO:0000259" key="1">
    <source>
        <dbReference type="Pfam" id="PF13460"/>
    </source>
</evidence>
<dbReference type="PANTHER" id="PTHR15020">
    <property type="entry name" value="FLAVIN REDUCTASE-RELATED"/>
    <property type="match status" value="1"/>
</dbReference>
<name>A0A397AL04_APHAT</name>
<dbReference type="Gene3D" id="3.40.50.720">
    <property type="entry name" value="NAD(P)-binding Rossmann-like Domain"/>
    <property type="match status" value="1"/>
</dbReference>
<evidence type="ECO:0000313" key="8">
    <source>
        <dbReference type="Proteomes" id="UP000285712"/>
    </source>
</evidence>
<reference evidence="6 7" key="1">
    <citation type="submission" date="2018-08" db="EMBL/GenBank/DDBJ databases">
        <title>Aphanomyces genome sequencing and annotation.</title>
        <authorList>
            <person name="Minardi D."/>
            <person name="Oidtmann B."/>
            <person name="Van Der Giezen M."/>
            <person name="Studholme D.J."/>
        </authorList>
    </citation>
    <scope>NUCLEOTIDE SEQUENCE [LARGE SCALE GENOMIC DNA]</scope>
    <source>
        <strain evidence="5 7">Da</strain>
        <strain evidence="3 9">FDL457</strain>
        <strain evidence="2 6">Kv</strain>
        <strain evidence="4 8">Sv</strain>
    </source>
</reference>
<evidence type="ECO:0000313" key="6">
    <source>
        <dbReference type="Proteomes" id="UP000265427"/>
    </source>
</evidence>
<dbReference type="InterPro" id="IPR016040">
    <property type="entry name" value="NAD(P)-bd_dom"/>
</dbReference>
<comment type="caution">
    <text evidence="2">The sequence shown here is derived from an EMBL/GenBank/DDBJ whole genome shotgun (WGS) entry which is preliminary data.</text>
</comment>
<protein>
    <recommendedName>
        <fullName evidence="1">NAD(P)-binding domain-containing protein</fullName>
    </recommendedName>
</protein>
<evidence type="ECO:0000313" key="7">
    <source>
        <dbReference type="Proteomes" id="UP000285430"/>
    </source>
</evidence>
<dbReference type="Proteomes" id="UP000286510">
    <property type="component" value="Unassembled WGS sequence"/>
</dbReference>